<protein>
    <submittedName>
        <fullName evidence="1">Uncharacterized protein</fullName>
    </submittedName>
</protein>
<dbReference type="InterPro" id="IPR025392">
    <property type="entry name" value="DUF4124"/>
</dbReference>
<dbReference type="STRING" id="2518989.IMCC3088_1711"/>
<keyword evidence="2" id="KW-1185">Reference proteome</keyword>
<dbReference type="InterPro" id="IPR013783">
    <property type="entry name" value="Ig-like_fold"/>
</dbReference>
<evidence type="ECO:0000313" key="1">
    <source>
        <dbReference type="EMBL" id="EGG29517.1"/>
    </source>
</evidence>
<proteinExistence type="predicted"/>
<comment type="caution">
    <text evidence="1">The sequence shown here is derived from an EMBL/GenBank/DDBJ whole genome shotgun (WGS) entry which is preliminary data.</text>
</comment>
<dbReference type="Gene3D" id="2.60.40.10">
    <property type="entry name" value="Immunoglobulins"/>
    <property type="match status" value="1"/>
</dbReference>
<dbReference type="Proteomes" id="UP000005615">
    <property type="component" value="Unassembled WGS sequence"/>
</dbReference>
<name>F3L2E4_9GAMM</name>
<dbReference type="RefSeq" id="WP_009575942.1">
    <property type="nucleotide sequence ID" value="NZ_AEIG01000048.1"/>
</dbReference>
<dbReference type="AlphaFoldDB" id="F3L2E4"/>
<sequence length="177" mass="19278">MRIALLFLMLTLSSFAQGQTRIYKVVDANGNITFTDKPPISTQEKSSAVELNQINISAPPPERARNTSIDNSKPEANIDYDITITSPPDSTTIPMGPGNFSLSASVSPALEYGDKLQLILNGEPYGRPQSTSTWGLTNVLRGAHDLSIQAVSDSGKVLSQSRPVRVYVLRPSKLYRN</sequence>
<organism evidence="1 2">
    <name type="scientific">Aequoribacter fuscus</name>
    <dbReference type="NCBI Taxonomy" id="2518989"/>
    <lineage>
        <taxon>Bacteria</taxon>
        <taxon>Pseudomonadati</taxon>
        <taxon>Pseudomonadota</taxon>
        <taxon>Gammaproteobacteria</taxon>
        <taxon>Cellvibrionales</taxon>
        <taxon>Halieaceae</taxon>
        <taxon>Aequoribacter</taxon>
    </lineage>
</organism>
<dbReference type="EMBL" id="AEIG01000048">
    <property type="protein sequence ID" value="EGG29517.1"/>
    <property type="molecule type" value="Genomic_DNA"/>
</dbReference>
<dbReference type="OrthoDB" id="6366673at2"/>
<accession>F3L2E4</accession>
<reference evidence="1 2" key="1">
    <citation type="journal article" date="2011" name="J. Bacteriol.">
        <title>Genome sequence of strain IMCC3088, a proteorhodopsin-containing marine bacterium belonging to the OM60/NOR5 clade.</title>
        <authorList>
            <person name="Jang Y."/>
            <person name="Oh H.M."/>
            <person name="Kang I."/>
            <person name="Lee K."/>
            <person name="Yang S.J."/>
            <person name="Cho J.C."/>
        </authorList>
    </citation>
    <scope>NUCLEOTIDE SEQUENCE [LARGE SCALE GENOMIC DNA]</scope>
    <source>
        <strain evidence="1 2">IMCC3088</strain>
    </source>
</reference>
<gene>
    <name evidence="1" type="ORF">IMCC3088_1711</name>
</gene>
<dbReference type="Pfam" id="PF13511">
    <property type="entry name" value="DUF4124"/>
    <property type="match status" value="1"/>
</dbReference>
<evidence type="ECO:0000313" key="2">
    <source>
        <dbReference type="Proteomes" id="UP000005615"/>
    </source>
</evidence>